<evidence type="ECO:0000313" key="2">
    <source>
        <dbReference type="EMBL" id="CAJ0565267.1"/>
    </source>
</evidence>
<evidence type="ECO:0000256" key="1">
    <source>
        <dbReference type="SAM" id="SignalP"/>
    </source>
</evidence>
<reference evidence="2" key="1">
    <citation type="submission" date="2023-06" db="EMBL/GenBank/DDBJ databases">
        <authorList>
            <person name="Delattre M."/>
        </authorList>
    </citation>
    <scope>NUCLEOTIDE SEQUENCE</scope>
    <source>
        <strain evidence="2">AF72</strain>
    </source>
</reference>
<name>A0AA36FSC9_9BILA</name>
<proteinExistence type="predicted"/>
<keyword evidence="3" id="KW-1185">Reference proteome</keyword>
<keyword evidence="1" id="KW-0732">Signal</keyword>
<feature type="non-terminal residue" evidence="2">
    <location>
        <position position="141"/>
    </location>
</feature>
<feature type="signal peptide" evidence="1">
    <location>
        <begin position="1"/>
        <end position="17"/>
    </location>
</feature>
<dbReference type="EMBL" id="CATQJA010001020">
    <property type="protein sequence ID" value="CAJ0565267.1"/>
    <property type="molecule type" value="Genomic_DNA"/>
</dbReference>
<comment type="caution">
    <text evidence="2">The sequence shown here is derived from an EMBL/GenBank/DDBJ whole genome shotgun (WGS) entry which is preliminary data.</text>
</comment>
<accession>A0AA36FSC9</accession>
<dbReference type="AlphaFoldDB" id="A0AA36FSC9"/>
<feature type="chain" id="PRO_5041358156" evidence="1">
    <location>
        <begin position="18"/>
        <end position="141"/>
    </location>
</feature>
<evidence type="ECO:0000313" key="3">
    <source>
        <dbReference type="Proteomes" id="UP001177023"/>
    </source>
</evidence>
<organism evidence="2 3">
    <name type="scientific">Mesorhabditis spiculigera</name>
    <dbReference type="NCBI Taxonomy" id="96644"/>
    <lineage>
        <taxon>Eukaryota</taxon>
        <taxon>Metazoa</taxon>
        <taxon>Ecdysozoa</taxon>
        <taxon>Nematoda</taxon>
        <taxon>Chromadorea</taxon>
        <taxon>Rhabditida</taxon>
        <taxon>Rhabditina</taxon>
        <taxon>Rhabditomorpha</taxon>
        <taxon>Rhabditoidea</taxon>
        <taxon>Rhabditidae</taxon>
        <taxon>Mesorhabditinae</taxon>
        <taxon>Mesorhabditis</taxon>
    </lineage>
</organism>
<gene>
    <name evidence="2" type="ORF">MSPICULIGERA_LOCUS3915</name>
</gene>
<protein>
    <submittedName>
        <fullName evidence="2">Uncharacterized protein</fullName>
    </submittedName>
</protein>
<sequence>MVSKLLFVAVFAFSAYAFPDVFSAHTIGESGPCGNLAGLTNSEDKDVAHAEIDKCLAEEGNDQMKGCSAMANMTICDEGIERFSCAITNSAKTCGAAEEDVGYMARTMQLGLLLLGKDELPTELKDCFGALMKMFEAKGAQ</sequence>
<dbReference type="Proteomes" id="UP001177023">
    <property type="component" value="Unassembled WGS sequence"/>
</dbReference>